<dbReference type="PANTHER" id="PTHR21087:SF16">
    <property type="entry name" value="SHIKIMATE KINASE 1, CHLOROPLASTIC"/>
    <property type="match status" value="1"/>
</dbReference>
<comment type="caution">
    <text evidence="8">The sequence shown here is derived from an EMBL/GenBank/DDBJ whole genome shotgun (WGS) entry which is preliminary data.</text>
</comment>
<reference evidence="9" key="1">
    <citation type="journal article" date="2019" name="Int. J. Syst. Evol. Microbiol.">
        <title>The Global Catalogue of Microorganisms (GCM) 10K type strain sequencing project: providing services to taxonomists for standard genome sequencing and annotation.</title>
        <authorList>
            <consortium name="The Broad Institute Genomics Platform"/>
            <consortium name="The Broad Institute Genome Sequencing Center for Infectious Disease"/>
            <person name="Wu L."/>
            <person name="Ma J."/>
        </authorList>
    </citation>
    <scope>NUCLEOTIDE SEQUENCE [LARGE SCALE GENOMIC DNA]</scope>
    <source>
        <strain evidence="9">JCM 17923</strain>
    </source>
</reference>
<comment type="function">
    <text evidence="7">Catalyzes the specific phosphorylation of the 3-hydroxyl group of shikimic acid using ATP as a cosubstrate.</text>
</comment>
<evidence type="ECO:0000313" key="8">
    <source>
        <dbReference type="EMBL" id="GAA4356813.1"/>
    </source>
</evidence>
<dbReference type="Proteomes" id="UP001501153">
    <property type="component" value="Unassembled WGS sequence"/>
</dbReference>
<feature type="binding site" evidence="7">
    <location>
        <position position="14"/>
    </location>
    <ligand>
        <name>Mg(2+)</name>
        <dbReference type="ChEBI" id="CHEBI:18420"/>
    </ligand>
</feature>
<keyword evidence="7" id="KW-0963">Cytoplasm</keyword>
<feature type="binding site" evidence="7">
    <location>
        <position position="119"/>
    </location>
    <ligand>
        <name>ATP</name>
        <dbReference type="ChEBI" id="CHEBI:30616"/>
    </ligand>
</feature>
<evidence type="ECO:0000256" key="7">
    <source>
        <dbReference type="HAMAP-Rule" id="MF_00109"/>
    </source>
</evidence>
<dbReference type="EMBL" id="BAABGZ010000020">
    <property type="protein sequence ID" value="GAA4356813.1"/>
    <property type="molecule type" value="Genomic_DNA"/>
</dbReference>
<gene>
    <name evidence="7" type="primary">aroK</name>
    <name evidence="8" type="ORF">GCM10023185_20980</name>
</gene>
<comment type="subunit">
    <text evidence="7">Monomer.</text>
</comment>
<dbReference type="Gene3D" id="3.40.50.300">
    <property type="entry name" value="P-loop containing nucleotide triphosphate hydrolases"/>
    <property type="match status" value="1"/>
</dbReference>
<evidence type="ECO:0000256" key="1">
    <source>
        <dbReference type="ARBA" id="ARBA00022605"/>
    </source>
</evidence>
<evidence type="ECO:0000256" key="3">
    <source>
        <dbReference type="ARBA" id="ARBA00022741"/>
    </source>
</evidence>
<dbReference type="InterPro" id="IPR031322">
    <property type="entry name" value="Shikimate/glucono_kinase"/>
</dbReference>
<dbReference type="HAMAP" id="MF_00109">
    <property type="entry name" value="Shikimate_kinase"/>
    <property type="match status" value="1"/>
</dbReference>
<dbReference type="InterPro" id="IPR000623">
    <property type="entry name" value="Shikimate_kinase/TSH1"/>
</dbReference>
<feature type="binding site" evidence="7">
    <location>
        <position position="56"/>
    </location>
    <ligand>
        <name>substrate</name>
    </ligand>
</feature>
<sequence>MKLSLIGLPGSGKTTLGRQLAAHFGLPFLDLDAEIEAQAGRSIPQIFAGEGEAAFRQLEAAVLRTVLAQPQPLLLATGGGTPCFHGNMAVLNEGSFTLWLDVPVPVLAARLQAAEGARRPLLATAGNVESWLNETLAARQGFYKQARLRYPGTASSVSEVAAQLVATGFTA</sequence>
<evidence type="ECO:0000256" key="5">
    <source>
        <dbReference type="ARBA" id="ARBA00022840"/>
    </source>
</evidence>
<dbReference type="Pfam" id="PF01202">
    <property type="entry name" value="SKI"/>
    <property type="match status" value="1"/>
</dbReference>
<evidence type="ECO:0000256" key="6">
    <source>
        <dbReference type="ARBA" id="ARBA00023141"/>
    </source>
</evidence>
<evidence type="ECO:0000313" key="9">
    <source>
        <dbReference type="Proteomes" id="UP001501153"/>
    </source>
</evidence>
<evidence type="ECO:0000256" key="2">
    <source>
        <dbReference type="ARBA" id="ARBA00022679"/>
    </source>
</evidence>
<keyword evidence="7" id="KW-0460">Magnesium</keyword>
<feature type="binding site" evidence="7">
    <location>
        <position position="32"/>
    </location>
    <ligand>
        <name>substrate</name>
    </ligand>
</feature>
<comment type="pathway">
    <text evidence="7">Metabolic intermediate biosynthesis; chorismate biosynthesis; chorismate from D-erythrose 4-phosphate and phosphoenolpyruvate: step 5/7.</text>
</comment>
<feature type="binding site" evidence="7">
    <location>
        <begin position="10"/>
        <end position="15"/>
    </location>
    <ligand>
        <name>ATP</name>
        <dbReference type="ChEBI" id="CHEBI:30616"/>
    </ligand>
</feature>
<keyword evidence="1 7" id="KW-0028">Amino-acid biosynthesis</keyword>
<keyword evidence="3 7" id="KW-0547">Nucleotide-binding</keyword>
<accession>A0ABP8IDP8</accession>
<protein>
    <recommendedName>
        <fullName evidence="7">Shikimate kinase</fullName>
        <shortName evidence="7">SK</shortName>
        <ecNumber evidence="7">2.7.1.71</ecNumber>
    </recommendedName>
</protein>
<feature type="binding site" evidence="7">
    <location>
        <position position="79"/>
    </location>
    <ligand>
        <name>substrate</name>
    </ligand>
</feature>
<dbReference type="EC" id="2.7.1.71" evidence="7"/>
<dbReference type="InterPro" id="IPR027417">
    <property type="entry name" value="P-loop_NTPase"/>
</dbReference>
<dbReference type="PRINTS" id="PR01100">
    <property type="entry name" value="SHIKIMTKNASE"/>
</dbReference>
<dbReference type="CDD" id="cd00464">
    <property type="entry name" value="SK"/>
    <property type="match status" value="1"/>
</dbReference>
<comment type="caution">
    <text evidence="7">Lacks conserved residue(s) required for the propagation of feature annotation.</text>
</comment>
<proteinExistence type="inferred from homology"/>
<dbReference type="PANTHER" id="PTHR21087">
    <property type="entry name" value="SHIKIMATE KINASE"/>
    <property type="match status" value="1"/>
</dbReference>
<name>A0ABP8IDP8_9BACT</name>
<keyword evidence="6 7" id="KW-0057">Aromatic amino acid biosynthesis</keyword>
<organism evidence="8 9">
    <name type="scientific">Hymenobacter saemangeumensis</name>
    <dbReference type="NCBI Taxonomy" id="1084522"/>
    <lineage>
        <taxon>Bacteria</taxon>
        <taxon>Pseudomonadati</taxon>
        <taxon>Bacteroidota</taxon>
        <taxon>Cytophagia</taxon>
        <taxon>Cytophagales</taxon>
        <taxon>Hymenobacteraceae</taxon>
        <taxon>Hymenobacter</taxon>
    </lineage>
</organism>
<keyword evidence="4 7" id="KW-0418">Kinase</keyword>
<keyword evidence="7" id="KW-0479">Metal-binding</keyword>
<dbReference type="GO" id="GO:0016301">
    <property type="term" value="F:kinase activity"/>
    <property type="evidence" value="ECO:0007669"/>
    <property type="project" value="UniProtKB-KW"/>
</dbReference>
<keyword evidence="5 7" id="KW-0067">ATP-binding</keyword>
<comment type="similarity">
    <text evidence="7">Belongs to the shikimate kinase family.</text>
</comment>
<keyword evidence="2 7" id="KW-0808">Transferase</keyword>
<comment type="subcellular location">
    <subcellularLocation>
        <location evidence="7">Cytoplasm</location>
    </subcellularLocation>
</comment>
<comment type="catalytic activity">
    <reaction evidence="7">
        <text>shikimate + ATP = 3-phosphoshikimate + ADP + H(+)</text>
        <dbReference type="Rhea" id="RHEA:13121"/>
        <dbReference type="ChEBI" id="CHEBI:15378"/>
        <dbReference type="ChEBI" id="CHEBI:30616"/>
        <dbReference type="ChEBI" id="CHEBI:36208"/>
        <dbReference type="ChEBI" id="CHEBI:145989"/>
        <dbReference type="ChEBI" id="CHEBI:456216"/>
        <dbReference type="EC" id="2.7.1.71"/>
    </reaction>
</comment>
<feature type="binding site" evidence="7">
    <location>
        <position position="139"/>
    </location>
    <ligand>
        <name>substrate</name>
    </ligand>
</feature>
<evidence type="ECO:0000256" key="4">
    <source>
        <dbReference type="ARBA" id="ARBA00022777"/>
    </source>
</evidence>
<dbReference type="RefSeq" id="WP_345235986.1">
    <property type="nucleotide sequence ID" value="NZ_BAABGZ010000020.1"/>
</dbReference>
<dbReference type="SUPFAM" id="SSF52540">
    <property type="entry name" value="P-loop containing nucleoside triphosphate hydrolases"/>
    <property type="match status" value="1"/>
</dbReference>
<comment type="cofactor">
    <cofactor evidence="7">
        <name>Mg(2+)</name>
        <dbReference type="ChEBI" id="CHEBI:18420"/>
    </cofactor>
    <text evidence="7">Binds 1 Mg(2+) ion per subunit.</text>
</comment>
<keyword evidence="9" id="KW-1185">Reference proteome</keyword>